<dbReference type="InterPro" id="IPR007219">
    <property type="entry name" value="XnlR_reg_dom"/>
</dbReference>
<gene>
    <name evidence="9" type="ORF">LTR62_007010</name>
</gene>
<comment type="caution">
    <text evidence="9">The sequence shown here is derived from an EMBL/GenBank/DDBJ whole genome shotgun (WGS) entry which is preliminary data.</text>
</comment>
<sequence length="718" mass="79194">MPACGRCNKAGQASGCLYVDEATISTCAGVESRPPNAPISRPVHVTPAATTDDALARLQFRDGQSKHLEPQPSLVQAGTTHSLDAVRPSKPPLTPESAFGAGEHDAAPVVDRETMMLRGKSFKTQFHGTTHASSLIALIPELNLFTREAFGSFPALARIRQDMAALEKRTEYAGSRPRDTTGDELKAFLPPKAKTDQLLLLYLDHYGLVYHILHMPSFWKSYSEMWSDLTSASAHFVAIVLLITAAARCLADKQPWLYTANSSTHREKAIGCIQACDDWLQAQSQKKVTAADFQIRFLLLFAKYVCARKIKRTWTEAGNLLRFCMAAGLHRDPDHIRKPTSVLDRELRRRLWSAVVEFELQAAFDRGMLAAPWPLQADTPPPSNVLDEDISSEAKQLPRAEPASAFTSASYLVVASESLLLRHRLNTILNSIRQGPTFNEAKHFTEEIEAHLANIPKWIGNSAETPKALLALNLRQYLLELHIRQLRQGGTTTERSFSNMILIDNATLIIDTLGANTDGGSTALQLLCNHHLRAALAICHVATSPDIRAGSVLGQLIEQHTDRILQATINLLTAKLVSLGREQRQLWIALAAHGHWKAKRHPEQRATLMQEAVDRITRPYYRIMAMQEDASSSIGAPDTDKTKDATKRVIEYLPSFGGSGDGSGLMPVGADDVANNICIEDGLPVFDLEDVEAWTFDDFFGVDELQQDFGADYDSAVP</sequence>
<evidence type="ECO:0000256" key="7">
    <source>
        <dbReference type="SAM" id="MobiDB-lite"/>
    </source>
</evidence>
<name>A0AAN7YE31_9PEZI</name>
<evidence type="ECO:0000256" key="2">
    <source>
        <dbReference type="ARBA" id="ARBA00022833"/>
    </source>
</evidence>
<dbReference type="SMART" id="SM00906">
    <property type="entry name" value="Fungal_trans"/>
    <property type="match status" value="1"/>
</dbReference>
<evidence type="ECO:0000256" key="5">
    <source>
        <dbReference type="ARBA" id="ARBA00023163"/>
    </source>
</evidence>
<feature type="domain" description="Xylanolytic transcriptional activator regulatory" evidence="8">
    <location>
        <begin position="313"/>
        <end position="388"/>
    </location>
</feature>
<dbReference type="InterPro" id="IPR051430">
    <property type="entry name" value="Fungal_TF_Env_Response"/>
</dbReference>
<evidence type="ECO:0000256" key="4">
    <source>
        <dbReference type="ARBA" id="ARBA00023125"/>
    </source>
</evidence>
<evidence type="ECO:0000259" key="8">
    <source>
        <dbReference type="SMART" id="SM00906"/>
    </source>
</evidence>
<reference evidence="9" key="1">
    <citation type="submission" date="2023-08" db="EMBL/GenBank/DDBJ databases">
        <title>Black Yeasts Isolated from many extreme environments.</title>
        <authorList>
            <person name="Coleine C."/>
            <person name="Stajich J.E."/>
            <person name="Selbmann L."/>
        </authorList>
    </citation>
    <scope>NUCLEOTIDE SEQUENCE</scope>
    <source>
        <strain evidence="9">CCFEE 5401</strain>
    </source>
</reference>
<organism evidence="9 10">
    <name type="scientific">Meristemomyces frigidus</name>
    <dbReference type="NCBI Taxonomy" id="1508187"/>
    <lineage>
        <taxon>Eukaryota</taxon>
        <taxon>Fungi</taxon>
        <taxon>Dikarya</taxon>
        <taxon>Ascomycota</taxon>
        <taxon>Pezizomycotina</taxon>
        <taxon>Dothideomycetes</taxon>
        <taxon>Dothideomycetidae</taxon>
        <taxon>Mycosphaerellales</taxon>
        <taxon>Teratosphaeriaceae</taxon>
        <taxon>Meristemomyces</taxon>
    </lineage>
</organism>
<dbReference type="GO" id="GO:0008270">
    <property type="term" value="F:zinc ion binding"/>
    <property type="evidence" value="ECO:0007669"/>
    <property type="project" value="InterPro"/>
</dbReference>
<protein>
    <recommendedName>
        <fullName evidence="8">Xylanolytic transcriptional activator regulatory domain-containing protein</fullName>
    </recommendedName>
</protein>
<dbReference type="Pfam" id="PF04082">
    <property type="entry name" value="Fungal_trans"/>
    <property type="match status" value="1"/>
</dbReference>
<dbReference type="EMBL" id="JAVRRL010000064">
    <property type="protein sequence ID" value="KAK5109451.1"/>
    <property type="molecule type" value="Genomic_DNA"/>
</dbReference>
<evidence type="ECO:0000313" key="10">
    <source>
        <dbReference type="Proteomes" id="UP001310890"/>
    </source>
</evidence>
<dbReference type="GO" id="GO:0005634">
    <property type="term" value="C:nucleus"/>
    <property type="evidence" value="ECO:0007669"/>
    <property type="project" value="TreeGrafter"/>
</dbReference>
<dbReference type="PANTHER" id="PTHR31944">
    <property type="entry name" value="HEME-RESPONSIVE ZINC FINGER TRANSCRIPTION FACTOR HAP1"/>
    <property type="match status" value="1"/>
</dbReference>
<evidence type="ECO:0000256" key="1">
    <source>
        <dbReference type="ARBA" id="ARBA00022723"/>
    </source>
</evidence>
<keyword evidence="4" id="KW-0238">DNA-binding</keyword>
<keyword evidence="1" id="KW-0479">Metal-binding</keyword>
<dbReference type="Proteomes" id="UP001310890">
    <property type="component" value="Unassembled WGS sequence"/>
</dbReference>
<evidence type="ECO:0000256" key="6">
    <source>
        <dbReference type="ARBA" id="ARBA00023242"/>
    </source>
</evidence>
<dbReference type="GO" id="GO:0001228">
    <property type="term" value="F:DNA-binding transcription activator activity, RNA polymerase II-specific"/>
    <property type="evidence" value="ECO:0007669"/>
    <property type="project" value="TreeGrafter"/>
</dbReference>
<evidence type="ECO:0000313" key="9">
    <source>
        <dbReference type="EMBL" id="KAK5109451.1"/>
    </source>
</evidence>
<accession>A0AAN7YE31</accession>
<proteinExistence type="predicted"/>
<feature type="region of interest" description="Disordered" evidence="7">
    <location>
        <begin position="76"/>
        <end position="101"/>
    </location>
</feature>
<dbReference type="AlphaFoldDB" id="A0AAN7YE31"/>
<dbReference type="GO" id="GO:0006351">
    <property type="term" value="P:DNA-templated transcription"/>
    <property type="evidence" value="ECO:0007669"/>
    <property type="project" value="InterPro"/>
</dbReference>
<dbReference type="CDD" id="cd12148">
    <property type="entry name" value="fungal_TF_MHR"/>
    <property type="match status" value="1"/>
</dbReference>
<dbReference type="PANTHER" id="PTHR31944:SF130">
    <property type="entry name" value="ZN(II)2CYS6 TRANSCRIPTION FACTO (EUROFUNG)"/>
    <property type="match status" value="1"/>
</dbReference>
<evidence type="ECO:0000256" key="3">
    <source>
        <dbReference type="ARBA" id="ARBA00023015"/>
    </source>
</evidence>
<keyword evidence="3" id="KW-0805">Transcription regulation</keyword>
<dbReference type="GO" id="GO:0000978">
    <property type="term" value="F:RNA polymerase II cis-regulatory region sequence-specific DNA binding"/>
    <property type="evidence" value="ECO:0007669"/>
    <property type="project" value="TreeGrafter"/>
</dbReference>
<keyword evidence="2" id="KW-0862">Zinc</keyword>
<keyword evidence="6" id="KW-0539">Nucleus</keyword>
<keyword evidence="5" id="KW-0804">Transcription</keyword>